<dbReference type="RefSeq" id="WP_099305875.1">
    <property type="nucleotide sequence ID" value="NZ_PDVP01000003.1"/>
</dbReference>
<proteinExistence type="inferred from homology"/>
<dbReference type="Pfam" id="PF01512">
    <property type="entry name" value="Complex1_51K"/>
    <property type="match status" value="1"/>
</dbReference>
<keyword evidence="5" id="KW-0408">Iron</keyword>
<dbReference type="GO" id="GO:0046872">
    <property type="term" value="F:metal ion binding"/>
    <property type="evidence" value="ECO:0007669"/>
    <property type="project" value="UniProtKB-KW"/>
</dbReference>
<protein>
    <submittedName>
        <fullName evidence="8">NADH:ubiquinone oxidoreductase</fullName>
    </submittedName>
</protein>
<dbReference type="InterPro" id="IPR019575">
    <property type="entry name" value="Nuop51_4Fe4S-bd"/>
</dbReference>
<gene>
    <name evidence="8" type="ORF">CSC94_08575</name>
</gene>
<dbReference type="InterPro" id="IPR001949">
    <property type="entry name" value="NADH-UbQ_OxRdtase_51kDa_CS"/>
</dbReference>
<sequence length="623" mass="68101">MPQRPGESVSEENRNPDADADAIRQICDRYANDRHRMMDILRDVQDRFRWISPEAMVEIATRTGLTRIAVEGVASFYAFFTQQPAGRVTIRLCDDIVDRFAGLPEVTAAFEKALGIGIGQTTPDGAFSLEYTPCIGLCDQAPAAMVNDIVVTALTPERVHEIVRQMKDGQRPEDLVSHRFDEIRPYERAARMVQNNVRHAGAVLLGPVPQDAGLAKALGLSPSQIIDAVEASGLRGCGGAGFPTARKWRAAAATGAERRVVIGNADEGEPGTFKDRVLLTERPHLVFEGMTIAARAIGASEGILYLRGEYVYLRDLIEETLAERREKGLLGKRIMGVEGFDFDIRLQMGAGAYICGEEGALISSCEGLPGEPKTRPPYPVNRGYLGFPTVVNNVETFSHVARILDRGAGWFYAMGTEGSHGTKLFSVSGDCINPGIYELPYGATVQELLAMAGGDDAEAVLVGGPSGTMIARDTFDRRLTFDDLATGGAVVIFNGKRNILEIVEYYMSFFVHESCGYCTPCRVGNVFLQKAIAKFRAGLANPGDIDYLKDLSATIIETSRCGLGMTSPHPILTTLENFPLVYSAMVKPTRDRIRDTFDIQSAIDGARKLAKRRSYIFDKDYGQ</sequence>
<dbReference type="PANTHER" id="PTHR43578:SF3">
    <property type="entry name" value="NADH-QUINONE OXIDOREDUCTASE SUBUNIT F"/>
    <property type="match status" value="1"/>
</dbReference>
<keyword evidence="3" id="KW-0004">4Fe-4S</keyword>
<evidence type="ECO:0000256" key="5">
    <source>
        <dbReference type="ARBA" id="ARBA00023004"/>
    </source>
</evidence>
<dbReference type="AlphaFoldDB" id="A0A2G1QQD5"/>
<dbReference type="InterPro" id="IPR011538">
    <property type="entry name" value="Nuo51_FMN-bd"/>
</dbReference>
<dbReference type="InterPro" id="IPR041921">
    <property type="entry name" value="NuoE_N"/>
</dbReference>
<comment type="cofactor">
    <cofactor evidence="1">
        <name>FMN</name>
        <dbReference type="ChEBI" id="CHEBI:58210"/>
    </cofactor>
</comment>
<dbReference type="PROSITE" id="PS00645">
    <property type="entry name" value="COMPLEX1_51K_2"/>
    <property type="match status" value="1"/>
</dbReference>
<dbReference type="SUPFAM" id="SSF142019">
    <property type="entry name" value="Nqo1 FMN-binding domain-like"/>
    <property type="match status" value="1"/>
</dbReference>
<keyword evidence="9" id="KW-1185">Reference proteome</keyword>
<dbReference type="Proteomes" id="UP000221168">
    <property type="component" value="Unassembled WGS sequence"/>
</dbReference>
<feature type="domain" description="NADH-ubiquinone oxidoreductase 51kDa subunit iron-sulphur binding" evidence="7">
    <location>
        <begin position="500"/>
        <end position="545"/>
    </location>
</feature>
<evidence type="ECO:0000313" key="9">
    <source>
        <dbReference type="Proteomes" id="UP000221168"/>
    </source>
</evidence>
<dbReference type="SUPFAM" id="SSF52833">
    <property type="entry name" value="Thioredoxin-like"/>
    <property type="match status" value="1"/>
</dbReference>
<dbReference type="SMART" id="SM00928">
    <property type="entry name" value="NADH_4Fe-4S"/>
    <property type="match status" value="1"/>
</dbReference>
<dbReference type="Gene3D" id="3.10.20.600">
    <property type="match status" value="1"/>
</dbReference>
<evidence type="ECO:0000256" key="3">
    <source>
        <dbReference type="ARBA" id="ARBA00022485"/>
    </source>
</evidence>
<evidence type="ECO:0000313" key="8">
    <source>
        <dbReference type="EMBL" id="PHP67733.1"/>
    </source>
</evidence>
<dbReference type="GO" id="GO:0051539">
    <property type="term" value="F:4 iron, 4 sulfur cluster binding"/>
    <property type="evidence" value="ECO:0007669"/>
    <property type="project" value="UniProtKB-KW"/>
</dbReference>
<keyword evidence="6" id="KW-0411">Iron-sulfur</keyword>
<dbReference type="InterPro" id="IPR037225">
    <property type="entry name" value="Nuo51_FMN-bd_sf"/>
</dbReference>
<accession>A0A2G1QQD5</accession>
<keyword evidence="4" id="KW-0479">Metal-binding</keyword>
<dbReference type="EMBL" id="PDVP01000003">
    <property type="protein sequence ID" value="PHP67733.1"/>
    <property type="molecule type" value="Genomic_DNA"/>
</dbReference>
<dbReference type="Pfam" id="PF01257">
    <property type="entry name" value="2Fe-2S_thioredx"/>
    <property type="match status" value="1"/>
</dbReference>
<dbReference type="OrthoDB" id="9761899at2"/>
<dbReference type="GO" id="GO:0010181">
    <property type="term" value="F:FMN binding"/>
    <property type="evidence" value="ECO:0007669"/>
    <property type="project" value="InterPro"/>
</dbReference>
<dbReference type="Gene3D" id="1.20.1440.230">
    <property type="entry name" value="NADH-ubiquinone oxidoreductase 51kDa subunit, iron-sulphur binding domain"/>
    <property type="match status" value="1"/>
</dbReference>
<keyword evidence="8" id="KW-0830">Ubiquinone</keyword>
<dbReference type="InterPro" id="IPR042128">
    <property type="entry name" value="NuoE_dom"/>
</dbReference>
<evidence type="ECO:0000256" key="1">
    <source>
        <dbReference type="ARBA" id="ARBA00001917"/>
    </source>
</evidence>
<dbReference type="PANTHER" id="PTHR43578">
    <property type="entry name" value="NADH-QUINONE OXIDOREDUCTASE SUBUNIT F"/>
    <property type="match status" value="1"/>
</dbReference>
<evidence type="ECO:0000256" key="6">
    <source>
        <dbReference type="ARBA" id="ARBA00023014"/>
    </source>
</evidence>
<dbReference type="InterPro" id="IPR036249">
    <property type="entry name" value="Thioredoxin-like_sf"/>
</dbReference>
<dbReference type="GO" id="GO:0008137">
    <property type="term" value="F:NADH dehydrogenase (ubiquinone) activity"/>
    <property type="evidence" value="ECO:0007669"/>
    <property type="project" value="InterPro"/>
</dbReference>
<evidence type="ECO:0000256" key="2">
    <source>
        <dbReference type="ARBA" id="ARBA00007523"/>
    </source>
</evidence>
<dbReference type="Pfam" id="PF10589">
    <property type="entry name" value="NADH_4Fe-4S"/>
    <property type="match status" value="1"/>
</dbReference>
<evidence type="ECO:0000259" key="7">
    <source>
        <dbReference type="SMART" id="SM00928"/>
    </source>
</evidence>
<dbReference type="SUPFAM" id="SSF140490">
    <property type="entry name" value="Nqo1C-terminal domain-like"/>
    <property type="match status" value="1"/>
</dbReference>
<dbReference type="Gene3D" id="1.10.10.1590">
    <property type="entry name" value="NADH-quinone oxidoreductase subunit E"/>
    <property type="match status" value="1"/>
</dbReference>
<organism evidence="8 9">
    <name type="scientific">Zhengella mangrovi</name>
    <dbReference type="NCBI Taxonomy" id="1982044"/>
    <lineage>
        <taxon>Bacteria</taxon>
        <taxon>Pseudomonadati</taxon>
        <taxon>Pseudomonadota</taxon>
        <taxon>Alphaproteobacteria</taxon>
        <taxon>Hyphomicrobiales</taxon>
        <taxon>Notoacmeibacteraceae</taxon>
        <taxon>Zhengella</taxon>
    </lineage>
</organism>
<comment type="caution">
    <text evidence="8">The sequence shown here is derived from an EMBL/GenBank/DDBJ whole genome shotgun (WGS) entry which is preliminary data.</text>
</comment>
<dbReference type="InterPro" id="IPR037207">
    <property type="entry name" value="Nuop51_4Fe4S-bd_sf"/>
</dbReference>
<dbReference type="Gene3D" id="3.40.50.11540">
    <property type="entry name" value="NADH-ubiquinone oxidoreductase 51kDa subunit"/>
    <property type="match status" value="1"/>
</dbReference>
<dbReference type="SUPFAM" id="SSF142984">
    <property type="entry name" value="Nqo1 middle domain-like"/>
    <property type="match status" value="1"/>
</dbReference>
<name>A0A2G1QQD5_9HYPH</name>
<dbReference type="CDD" id="cd03064">
    <property type="entry name" value="TRX_Fd_NuoE"/>
    <property type="match status" value="1"/>
</dbReference>
<comment type="similarity">
    <text evidence="2">Belongs to the complex I 51 kDa subunit family.</text>
</comment>
<dbReference type="Gene3D" id="3.40.30.10">
    <property type="entry name" value="Glutaredoxin"/>
    <property type="match status" value="1"/>
</dbReference>
<evidence type="ECO:0000256" key="4">
    <source>
        <dbReference type="ARBA" id="ARBA00022723"/>
    </source>
</evidence>
<reference evidence="8 9" key="1">
    <citation type="submission" date="2017-10" db="EMBL/GenBank/DDBJ databases">
        <title>Sedimentibacterium mangrovi gen. nov., sp. nov., a novel member of family Phyllobacteriacea isolated from mangrove sediment.</title>
        <authorList>
            <person name="Liao H."/>
            <person name="Tian Y."/>
        </authorList>
    </citation>
    <scope>NUCLEOTIDE SEQUENCE [LARGE SCALE GENOMIC DNA]</scope>
    <source>
        <strain evidence="8 9">X9-2-2</strain>
    </source>
</reference>